<protein>
    <submittedName>
        <fullName evidence="2">Uncharacterized protein</fullName>
    </submittedName>
</protein>
<feature type="region of interest" description="Disordered" evidence="1">
    <location>
        <begin position="278"/>
        <end position="313"/>
    </location>
</feature>
<dbReference type="Proteomes" id="UP001362999">
    <property type="component" value="Unassembled WGS sequence"/>
</dbReference>
<sequence>MPITNYTIEDISPLIQYSPAGAWSAGDKAQDPQASKYSDGTFTLSTAKGSSASLTFTGNRVWIFGAKRGNHGLYSVTLDKTNTNYDGFSATDAFTDLFDSGRCRKANTLLSLRTSRMIPRNNSWTLTMYVHQITWSTDSTTDSKKGIQLDDKASQFSYQPANAWKSDLPSDMSGFQGNSGHVTQNKDASAKLSFSGDTVALFGAVGPNLGPYAVKIDGKSAGSFNANKQNYAAQVALYHGNGLGSGDHILEIINQPTSSTQFLAIDFAEVAAVPSSSSVSSLSSTSSTSVSASASASSSSSAGHKPIRWVQVS</sequence>
<gene>
    <name evidence="2" type="ORF">R3P38DRAFT_3424461</name>
</gene>
<dbReference type="AlphaFoldDB" id="A0AAV9ZYY1"/>
<feature type="compositionally biased region" description="Low complexity" evidence="1">
    <location>
        <begin position="278"/>
        <end position="302"/>
    </location>
</feature>
<organism evidence="2 3">
    <name type="scientific">Favolaschia claudopus</name>
    <dbReference type="NCBI Taxonomy" id="2862362"/>
    <lineage>
        <taxon>Eukaryota</taxon>
        <taxon>Fungi</taxon>
        <taxon>Dikarya</taxon>
        <taxon>Basidiomycota</taxon>
        <taxon>Agaricomycotina</taxon>
        <taxon>Agaricomycetes</taxon>
        <taxon>Agaricomycetidae</taxon>
        <taxon>Agaricales</taxon>
        <taxon>Marasmiineae</taxon>
        <taxon>Mycenaceae</taxon>
        <taxon>Favolaschia</taxon>
    </lineage>
</organism>
<evidence type="ECO:0000313" key="3">
    <source>
        <dbReference type="Proteomes" id="UP001362999"/>
    </source>
</evidence>
<evidence type="ECO:0000256" key="1">
    <source>
        <dbReference type="SAM" id="MobiDB-lite"/>
    </source>
</evidence>
<name>A0AAV9ZYY1_9AGAR</name>
<proteinExistence type="predicted"/>
<accession>A0AAV9ZYY1</accession>
<reference evidence="2 3" key="1">
    <citation type="journal article" date="2024" name="J Genomics">
        <title>Draft genome sequencing and assembly of Favolaschia claudopus CIRM-BRFM 2984 isolated from oak limbs.</title>
        <authorList>
            <person name="Navarro D."/>
            <person name="Drula E."/>
            <person name="Chaduli D."/>
            <person name="Cazenave R."/>
            <person name="Ahrendt S."/>
            <person name="Wang J."/>
            <person name="Lipzen A."/>
            <person name="Daum C."/>
            <person name="Barry K."/>
            <person name="Grigoriev I.V."/>
            <person name="Favel A."/>
            <person name="Rosso M.N."/>
            <person name="Martin F."/>
        </authorList>
    </citation>
    <scope>NUCLEOTIDE SEQUENCE [LARGE SCALE GENOMIC DNA]</scope>
    <source>
        <strain evidence="2 3">CIRM-BRFM 2984</strain>
    </source>
</reference>
<keyword evidence="3" id="KW-1185">Reference proteome</keyword>
<dbReference type="EMBL" id="JAWWNJ010000100">
    <property type="protein sequence ID" value="KAK6995998.1"/>
    <property type="molecule type" value="Genomic_DNA"/>
</dbReference>
<comment type="caution">
    <text evidence="2">The sequence shown here is derived from an EMBL/GenBank/DDBJ whole genome shotgun (WGS) entry which is preliminary data.</text>
</comment>
<evidence type="ECO:0000313" key="2">
    <source>
        <dbReference type="EMBL" id="KAK6995998.1"/>
    </source>
</evidence>
<dbReference type="Gene3D" id="2.60.120.260">
    <property type="entry name" value="Galactose-binding domain-like"/>
    <property type="match status" value="2"/>
</dbReference>